<dbReference type="Proteomes" id="UP001610861">
    <property type="component" value="Unassembled WGS sequence"/>
</dbReference>
<gene>
    <name evidence="4" type="ORF">ACH3VR_06715</name>
</gene>
<protein>
    <submittedName>
        <fullName evidence="4">DUF6993 domain-containing protein</fullName>
    </submittedName>
</protein>
<feature type="domain" description="DUF6993" evidence="3">
    <location>
        <begin position="75"/>
        <end position="157"/>
    </location>
</feature>
<dbReference type="InterPro" id="IPR054262">
    <property type="entry name" value="DUF6993"/>
</dbReference>
<comment type="caution">
    <text evidence="4">The sequence shown here is derived from an EMBL/GenBank/DDBJ whole genome shotgun (WGS) entry which is preliminary data.</text>
</comment>
<keyword evidence="2" id="KW-0732">Signal</keyword>
<feature type="region of interest" description="Disordered" evidence="1">
    <location>
        <begin position="24"/>
        <end position="58"/>
    </location>
</feature>
<organism evidence="4 5">
    <name type="scientific">Microbacterium alkaliflavum</name>
    <dbReference type="NCBI Taxonomy" id="3248839"/>
    <lineage>
        <taxon>Bacteria</taxon>
        <taxon>Bacillati</taxon>
        <taxon>Actinomycetota</taxon>
        <taxon>Actinomycetes</taxon>
        <taxon>Micrococcales</taxon>
        <taxon>Microbacteriaceae</taxon>
        <taxon>Microbacterium</taxon>
    </lineage>
</organism>
<name>A0ABW7Q5B4_9MICO</name>
<feature type="chain" id="PRO_5045970248" evidence="2">
    <location>
        <begin position="17"/>
        <end position="163"/>
    </location>
</feature>
<dbReference type="EMBL" id="JBIQWL010000002">
    <property type="protein sequence ID" value="MFH8250040.1"/>
    <property type="molecule type" value="Genomic_DNA"/>
</dbReference>
<evidence type="ECO:0000256" key="1">
    <source>
        <dbReference type="SAM" id="MobiDB-lite"/>
    </source>
</evidence>
<reference evidence="4 5" key="1">
    <citation type="submission" date="2024-09" db="EMBL/GenBank/DDBJ databases">
        <authorList>
            <person name="Pan X."/>
        </authorList>
    </citation>
    <scope>NUCLEOTIDE SEQUENCE [LARGE SCALE GENOMIC DNA]</scope>
    <source>
        <strain evidence="4 5">B2969</strain>
    </source>
</reference>
<keyword evidence="5" id="KW-1185">Reference proteome</keyword>
<proteinExistence type="predicted"/>
<dbReference type="RefSeq" id="WP_396639985.1">
    <property type="nucleotide sequence ID" value="NZ_JBIQWL010000002.1"/>
</dbReference>
<evidence type="ECO:0000313" key="5">
    <source>
        <dbReference type="Proteomes" id="UP001610861"/>
    </source>
</evidence>
<sequence>MAVSAAAMALGAGLLAGCTVPGTDGPSSTAAATPTASASPAATSTPEPTPPAAPVFHPDGSAQDNLPFFASIVASVWAGPDQASGRAYIDALVAAGFDKSTMQVTNDESTVGNRAESIQFSVLWAGECLVGQVGPATGDPVSVVLPVVGDGACLIGQTRPIDW</sequence>
<dbReference type="Pfam" id="PF22504">
    <property type="entry name" value="DUF6993"/>
    <property type="match status" value="1"/>
</dbReference>
<feature type="signal peptide" evidence="2">
    <location>
        <begin position="1"/>
        <end position="16"/>
    </location>
</feature>
<feature type="compositionally biased region" description="Low complexity" evidence="1">
    <location>
        <begin position="26"/>
        <end position="46"/>
    </location>
</feature>
<evidence type="ECO:0000313" key="4">
    <source>
        <dbReference type="EMBL" id="MFH8250040.1"/>
    </source>
</evidence>
<evidence type="ECO:0000259" key="3">
    <source>
        <dbReference type="Pfam" id="PF22504"/>
    </source>
</evidence>
<accession>A0ABW7Q5B4</accession>
<evidence type="ECO:0000256" key="2">
    <source>
        <dbReference type="SAM" id="SignalP"/>
    </source>
</evidence>